<dbReference type="EMBL" id="LODT01000034">
    <property type="protein sequence ID" value="KYQ91729.1"/>
    <property type="molecule type" value="Genomic_DNA"/>
</dbReference>
<dbReference type="PRINTS" id="PR00318">
    <property type="entry name" value="GPROTEINA"/>
</dbReference>
<sequence>MCMRKETTPESVISRKIDYEIKKDSQTLSTMKLLLLGGGESGKSTIFKQIISFQDENTKKEYTPSTDSITKNIFTNILTSIQTLINSLSLYQLEFTNDSDKKASERVLSVCEQLENINQSIFQAIAVDIKALWANEHIQSIFNNPKRLYLINDSSEYFFSNIDRFLSSSFKPNQTDFLRVRVKTTGIIEADFTVETVPFKIIDVGGQKNQRRKWIHCFQNITCVLFVTSLNDYDTVLEEDGATSRFSDSLGIFTEMVNSQWFLQSAFVLFLNKVDLFKEKIKKVPLNQHLTDFQGRNDSYNECSTFIKDKFITANKNPSKFVYHHFTCALDSQAIEVVFKSIQDTLLSDIVSVL</sequence>
<dbReference type="SMART" id="SM00275">
    <property type="entry name" value="G_alpha"/>
    <property type="match status" value="1"/>
</dbReference>
<gene>
    <name evidence="8" type="ORF">DLAC_07511</name>
</gene>
<dbReference type="PANTHER" id="PTHR10218:SF200">
    <property type="entry name" value="GUANINE NUCLEOTIDE-BINDING PROTEIN ALPHA-12 SUBUNIT"/>
    <property type="match status" value="1"/>
</dbReference>
<accession>A0A151ZCS0</accession>
<evidence type="ECO:0000313" key="8">
    <source>
        <dbReference type="EMBL" id="KYQ91729.1"/>
    </source>
</evidence>
<comment type="caution">
    <text evidence="8">The sequence shown here is derived from an EMBL/GenBank/DDBJ whole genome shotgun (WGS) entry which is preliminary data.</text>
</comment>
<name>A0A151ZCS0_TIELA</name>
<dbReference type="GO" id="GO:0005834">
    <property type="term" value="C:heterotrimeric G-protein complex"/>
    <property type="evidence" value="ECO:0007669"/>
    <property type="project" value="TreeGrafter"/>
</dbReference>
<reference evidence="8 9" key="1">
    <citation type="submission" date="2015-12" db="EMBL/GenBank/DDBJ databases">
        <title>Dictyostelia acquired genes for synthesis and detection of signals that induce cell-type specialization by lateral gene transfer from prokaryotes.</title>
        <authorList>
            <person name="Gloeckner G."/>
            <person name="Schaap P."/>
        </authorList>
    </citation>
    <scope>NUCLEOTIDE SEQUENCE [LARGE SCALE GENOMIC DNA]</scope>
    <source>
        <strain evidence="8 9">TK</strain>
    </source>
</reference>
<dbReference type="GO" id="GO:0005525">
    <property type="term" value="F:GTP binding"/>
    <property type="evidence" value="ECO:0007669"/>
    <property type="project" value="UniProtKB-KW"/>
</dbReference>
<dbReference type="Gene3D" id="3.40.50.300">
    <property type="entry name" value="P-loop containing nucleotide triphosphate hydrolases"/>
    <property type="match status" value="1"/>
</dbReference>
<dbReference type="FunCoup" id="A0A151ZCS0">
    <property type="interactions" value="5"/>
</dbReference>
<dbReference type="GO" id="GO:0001664">
    <property type="term" value="F:G protein-coupled receptor binding"/>
    <property type="evidence" value="ECO:0007669"/>
    <property type="project" value="TreeGrafter"/>
</dbReference>
<feature type="binding site" evidence="7">
    <location>
        <position position="184"/>
    </location>
    <ligand>
        <name>Mg(2+)</name>
        <dbReference type="ChEBI" id="CHEBI:18420"/>
    </ligand>
</feature>
<dbReference type="InParanoid" id="A0A151ZCS0"/>
<dbReference type="InterPro" id="IPR011025">
    <property type="entry name" value="GproteinA_insert"/>
</dbReference>
<dbReference type="InterPro" id="IPR027417">
    <property type="entry name" value="P-loop_NTPase"/>
</dbReference>
<dbReference type="OMA" id="YEETSQF"/>
<feature type="binding site" evidence="6">
    <location>
        <begin position="40"/>
        <end position="45"/>
    </location>
    <ligand>
        <name>GTP</name>
        <dbReference type="ChEBI" id="CHEBI:37565"/>
    </ligand>
</feature>
<dbReference type="GO" id="GO:0003924">
    <property type="term" value="F:GTPase activity"/>
    <property type="evidence" value="ECO:0007669"/>
    <property type="project" value="InterPro"/>
</dbReference>
<dbReference type="PANTHER" id="PTHR10218">
    <property type="entry name" value="GTP-BINDING PROTEIN ALPHA SUBUNIT"/>
    <property type="match status" value="1"/>
</dbReference>
<proteinExistence type="predicted"/>
<dbReference type="FunFam" id="3.40.50.300:FF:000181">
    <property type="entry name" value="Guanine nucleotide-binding protein subunit alpha"/>
    <property type="match status" value="1"/>
</dbReference>
<dbReference type="SUPFAM" id="SSF52540">
    <property type="entry name" value="P-loop containing nucleoside triphosphate hydrolases"/>
    <property type="match status" value="1"/>
</dbReference>
<keyword evidence="5" id="KW-0807">Transducer</keyword>
<protein>
    <submittedName>
        <fullName evidence="8">G-protein subunit alpha 12</fullName>
    </submittedName>
</protein>
<dbReference type="GO" id="GO:0007188">
    <property type="term" value="P:adenylate cyclase-modulating G protein-coupled receptor signaling pathway"/>
    <property type="evidence" value="ECO:0007669"/>
    <property type="project" value="TreeGrafter"/>
</dbReference>
<dbReference type="Gene3D" id="1.10.400.10">
    <property type="entry name" value="GI Alpha 1, domain 2-like"/>
    <property type="match status" value="1"/>
</dbReference>
<dbReference type="CDD" id="cd00066">
    <property type="entry name" value="G-alpha"/>
    <property type="match status" value="1"/>
</dbReference>
<feature type="binding site" evidence="6">
    <location>
        <begin position="153"/>
        <end position="154"/>
    </location>
    <ligand>
        <name>GTP</name>
        <dbReference type="ChEBI" id="CHEBI:37565"/>
    </ligand>
</feature>
<organism evidence="8 9">
    <name type="scientific">Tieghemostelium lacteum</name>
    <name type="common">Slime mold</name>
    <name type="synonym">Dictyostelium lacteum</name>
    <dbReference type="NCBI Taxonomy" id="361077"/>
    <lineage>
        <taxon>Eukaryota</taxon>
        <taxon>Amoebozoa</taxon>
        <taxon>Evosea</taxon>
        <taxon>Eumycetozoa</taxon>
        <taxon>Dictyostelia</taxon>
        <taxon>Dictyosteliales</taxon>
        <taxon>Raperosteliaceae</taxon>
        <taxon>Tieghemostelium</taxon>
    </lineage>
</organism>
<dbReference type="Proteomes" id="UP000076078">
    <property type="component" value="Unassembled WGS sequence"/>
</dbReference>
<dbReference type="PROSITE" id="PS51882">
    <property type="entry name" value="G_ALPHA"/>
    <property type="match status" value="1"/>
</dbReference>
<keyword evidence="3 7" id="KW-0460">Magnesium</keyword>
<evidence type="ECO:0000256" key="1">
    <source>
        <dbReference type="ARBA" id="ARBA00022723"/>
    </source>
</evidence>
<feature type="binding site" evidence="6">
    <location>
        <begin position="178"/>
        <end position="184"/>
    </location>
    <ligand>
        <name>GTP</name>
        <dbReference type="ChEBI" id="CHEBI:37565"/>
    </ligand>
</feature>
<dbReference type="InterPro" id="IPR001019">
    <property type="entry name" value="Gprotein_alpha_su"/>
</dbReference>
<feature type="binding site" evidence="7">
    <location>
        <position position="44"/>
    </location>
    <ligand>
        <name>Mg(2+)</name>
        <dbReference type="ChEBI" id="CHEBI:18420"/>
    </ligand>
</feature>
<evidence type="ECO:0000256" key="5">
    <source>
        <dbReference type="ARBA" id="ARBA00023224"/>
    </source>
</evidence>
<dbReference type="Pfam" id="PF00503">
    <property type="entry name" value="G-alpha"/>
    <property type="match status" value="1"/>
</dbReference>
<dbReference type="GO" id="GO:0005737">
    <property type="term" value="C:cytoplasm"/>
    <property type="evidence" value="ECO:0007669"/>
    <property type="project" value="TreeGrafter"/>
</dbReference>
<keyword evidence="9" id="KW-1185">Reference proteome</keyword>
<dbReference type="OrthoDB" id="5817230at2759"/>
<keyword evidence="2 6" id="KW-0547">Nucleotide-binding</keyword>
<evidence type="ECO:0000256" key="2">
    <source>
        <dbReference type="ARBA" id="ARBA00022741"/>
    </source>
</evidence>
<keyword evidence="4 6" id="KW-0342">GTP-binding</keyword>
<dbReference type="AlphaFoldDB" id="A0A151ZCS0"/>
<feature type="binding site" evidence="6">
    <location>
        <position position="329"/>
    </location>
    <ligand>
        <name>GTP</name>
        <dbReference type="ChEBI" id="CHEBI:37565"/>
    </ligand>
</feature>
<keyword evidence="1 7" id="KW-0479">Metal-binding</keyword>
<dbReference type="GO" id="GO:0046872">
    <property type="term" value="F:metal ion binding"/>
    <property type="evidence" value="ECO:0007669"/>
    <property type="project" value="UniProtKB-KW"/>
</dbReference>
<evidence type="ECO:0000256" key="7">
    <source>
        <dbReference type="PIRSR" id="PIRSR601019-2"/>
    </source>
</evidence>
<dbReference type="STRING" id="361077.A0A151ZCS0"/>
<evidence type="ECO:0000256" key="4">
    <source>
        <dbReference type="ARBA" id="ARBA00023134"/>
    </source>
</evidence>
<dbReference type="SUPFAM" id="SSF47895">
    <property type="entry name" value="Transducin (alpha subunit), insertion domain"/>
    <property type="match status" value="1"/>
</dbReference>
<evidence type="ECO:0000313" key="9">
    <source>
        <dbReference type="Proteomes" id="UP000076078"/>
    </source>
</evidence>
<evidence type="ECO:0000256" key="6">
    <source>
        <dbReference type="PIRSR" id="PIRSR601019-1"/>
    </source>
</evidence>
<dbReference type="GO" id="GO:0031683">
    <property type="term" value="F:G-protein beta/gamma-subunit complex binding"/>
    <property type="evidence" value="ECO:0007669"/>
    <property type="project" value="InterPro"/>
</dbReference>
<feature type="binding site" evidence="6">
    <location>
        <begin position="203"/>
        <end position="207"/>
    </location>
    <ligand>
        <name>GTP</name>
        <dbReference type="ChEBI" id="CHEBI:37565"/>
    </ligand>
</feature>
<feature type="binding site" evidence="6">
    <location>
        <begin position="272"/>
        <end position="275"/>
    </location>
    <ligand>
        <name>GTP</name>
        <dbReference type="ChEBI" id="CHEBI:37565"/>
    </ligand>
</feature>
<evidence type="ECO:0000256" key="3">
    <source>
        <dbReference type="ARBA" id="ARBA00022842"/>
    </source>
</evidence>